<dbReference type="InterPro" id="IPR001320">
    <property type="entry name" value="Iontro_rcpt_C"/>
</dbReference>
<evidence type="ECO:0000256" key="2">
    <source>
        <dbReference type="ARBA" id="ARBA00008685"/>
    </source>
</evidence>
<reference evidence="22" key="1">
    <citation type="submission" date="2025-08" db="UniProtKB">
        <authorList>
            <consortium name="RefSeq"/>
        </authorList>
    </citation>
    <scope>IDENTIFICATION</scope>
    <source>
        <strain evidence="22">Aabys</strain>
        <tissue evidence="22">Whole body</tissue>
    </source>
</reference>
<evidence type="ECO:0000256" key="3">
    <source>
        <dbReference type="ARBA" id="ARBA00022448"/>
    </source>
</evidence>
<accession>A0ABM3VB63</accession>
<keyword evidence="8" id="KW-0406">Ion transport</keyword>
<feature type="transmembrane region" description="Helical" evidence="17">
    <location>
        <begin position="808"/>
        <end position="829"/>
    </location>
</feature>
<keyword evidence="18" id="KW-0732">Signal</keyword>
<dbReference type="Pfam" id="PF00060">
    <property type="entry name" value="Lig_chan"/>
    <property type="match status" value="1"/>
</dbReference>
<feature type="transmembrane region" description="Helical" evidence="17">
    <location>
        <begin position="505"/>
        <end position="522"/>
    </location>
</feature>
<keyword evidence="14" id="KW-0407">Ion channel</keyword>
<feature type="region of interest" description="Disordered" evidence="16">
    <location>
        <begin position="909"/>
        <end position="952"/>
    </location>
</feature>
<sequence>MKLKIYHLSSISLLSLLLLLLANGFQHISAQRTNIGLIHEADNPDMAKIFQLAISKANEENEDIRLHAVTIEIDAGDAFGTSKKLCKILRQNLVAVFGPTTDMAAKHAMSICDAKELPFVDTRWDFGAQLSTINLHPHPSQLAMAIKDVVTTFGWETFTIIYESGEYLMFVKELLELYGTSGPTIVVRRYELDLNGNYRNVLRRIKNSGESSFVVVGSLNTLPELLKQAQQVGIMTGAYRYIIGNLDFQTIDLEPYQHGDTNITAFRVVSPESDNVAEVAKMLYESEEPFQNVSCPLTVNMALVYDGVQLLAETFKHVQFRPEALNCNDDSSWDKGYTLVNYMKSLNIEGLSGEIKFDYEGLRSDFTLELIELSVSGVQKIGTWKPEEGVTIDRPPPTVSGEPDMRSLVNKSFVVITAISEPYGMLKDVPHKLEGNDQFEGFGIELIEELGKKLGFSYTFRLQEDNKYGSLDAKTGKWNGMILEIMEGRADLGITDLTMTSDRESAVDFTIPFMNLGIAILFRKPMKEPPKLFSFMSPFSGDVWLWLGIAYVMVALSMFVLGRISPPEWDNPYPCVEEPTELENQFTFINCFWYAMGTLLQQGSELAAKGFSTRAVASFWSFFTLILVSSYTANLAAFLTIESLSTPIENVEDLAANKGGVNYGAKLGGSTSTFFKDAKYPTYQKMNEFMTSHPEYMTSTNAEGVERVEKENYAFLMESTTIEYITERRCSLTQVGSLLDEKGYGIAMRKNWPYRNILSQAVLELQEQGVLAKMKTKWWKEKRGGGACAAGTSESGAVALEFSNLGGVFLVTIVGCVFGIFVSILEMLIGVKQRCDENKDKEADGAEELGMPNVGGIYVVLFIGCVAATCFGILEWICHIYSTSRQYKVPFKAELMDEIRFVMKCSGNTKPAKYPKSSSSKSSAVSKRSSSSLSANSLATDDQQLHKRKSIK</sequence>
<keyword evidence="9 17" id="KW-0472">Membrane</keyword>
<name>A0ABM3VB63_MUSDO</name>
<dbReference type="Gene3D" id="1.10.287.70">
    <property type="match status" value="1"/>
</dbReference>
<evidence type="ECO:0000256" key="4">
    <source>
        <dbReference type="ARBA" id="ARBA00022475"/>
    </source>
</evidence>
<protein>
    <submittedName>
        <fullName evidence="22">Glutamate receptor ionotropic, kainate 2 isoform X1</fullName>
    </submittedName>
</protein>
<evidence type="ECO:0000256" key="8">
    <source>
        <dbReference type="ARBA" id="ARBA00023065"/>
    </source>
</evidence>
<evidence type="ECO:0000256" key="7">
    <source>
        <dbReference type="ARBA" id="ARBA00023018"/>
    </source>
</evidence>
<gene>
    <name evidence="22" type="primary">LOC105262426</name>
</gene>
<keyword evidence="12" id="KW-0628">Postsynaptic cell membrane</keyword>
<feature type="signal peptide" evidence="18">
    <location>
        <begin position="1"/>
        <end position="30"/>
    </location>
</feature>
<feature type="domain" description="Ionotropic glutamate receptor C-terminal" evidence="19">
    <location>
        <begin position="412"/>
        <end position="781"/>
    </location>
</feature>
<dbReference type="GeneID" id="105262426"/>
<keyword evidence="7" id="KW-0770">Synapse</keyword>
<evidence type="ECO:0000256" key="13">
    <source>
        <dbReference type="ARBA" id="ARBA00023286"/>
    </source>
</evidence>
<dbReference type="SMART" id="SM00918">
    <property type="entry name" value="Lig_chan-Glu_bd"/>
    <property type="match status" value="1"/>
</dbReference>
<dbReference type="InterPro" id="IPR028082">
    <property type="entry name" value="Peripla_BP_I"/>
</dbReference>
<dbReference type="InterPro" id="IPR015683">
    <property type="entry name" value="Ionotropic_Glu_rcpt"/>
</dbReference>
<evidence type="ECO:0000259" key="20">
    <source>
        <dbReference type="SMART" id="SM00918"/>
    </source>
</evidence>
<dbReference type="SMART" id="SM00079">
    <property type="entry name" value="PBPe"/>
    <property type="match status" value="1"/>
</dbReference>
<evidence type="ECO:0000256" key="10">
    <source>
        <dbReference type="ARBA" id="ARBA00023170"/>
    </source>
</evidence>
<dbReference type="InterPro" id="IPR001828">
    <property type="entry name" value="ANF_lig-bd_rcpt"/>
</dbReference>
<evidence type="ECO:0000256" key="6">
    <source>
        <dbReference type="ARBA" id="ARBA00022989"/>
    </source>
</evidence>
<evidence type="ECO:0000259" key="19">
    <source>
        <dbReference type="SMART" id="SM00079"/>
    </source>
</evidence>
<evidence type="ECO:0000256" key="18">
    <source>
        <dbReference type="SAM" id="SignalP"/>
    </source>
</evidence>
<keyword evidence="5 17" id="KW-0812">Transmembrane</keyword>
<keyword evidence="10 22" id="KW-0675">Receptor</keyword>
<dbReference type="CDD" id="cd13714">
    <property type="entry name" value="PBP2_iGluR_Kainate"/>
    <property type="match status" value="1"/>
</dbReference>
<feature type="compositionally biased region" description="Low complexity" evidence="16">
    <location>
        <begin position="916"/>
        <end position="939"/>
    </location>
</feature>
<evidence type="ECO:0000256" key="5">
    <source>
        <dbReference type="ARBA" id="ARBA00022692"/>
    </source>
</evidence>
<dbReference type="Gene3D" id="3.40.190.10">
    <property type="entry name" value="Periplasmic binding protein-like II"/>
    <property type="match status" value="2"/>
</dbReference>
<dbReference type="RefSeq" id="XP_058983024.1">
    <property type="nucleotide sequence ID" value="XM_059127041.1"/>
</dbReference>
<dbReference type="Proteomes" id="UP001652621">
    <property type="component" value="Unplaced"/>
</dbReference>
<evidence type="ECO:0000256" key="16">
    <source>
        <dbReference type="SAM" id="MobiDB-lite"/>
    </source>
</evidence>
<dbReference type="SUPFAM" id="SSF53822">
    <property type="entry name" value="Periplasmic binding protein-like I"/>
    <property type="match status" value="1"/>
</dbReference>
<evidence type="ECO:0000313" key="21">
    <source>
        <dbReference type="Proteomes" id="UP001652621"/>
    </source>
</evidence>
<keyword evidence="6 17" id="KW-1133">Transmembrane helix</keyword>
<evidence type="ECO:0000256" key="1">
    <source>
        <dbReference type="ARBA" id="ARBA00004651"/>
    </source>
</evidence>
<dbReference type="InterPro" id="IPR019594">
    <property type="entry name" value="Glu/Gly-bd"/>
</dbReference>
<organism evidence="21 22">
    <name type="scientific">Musca domestica</name>
    <name type="common">House fly</name>
    <dbReference type="NCBI Taxonomy" id="7370"/>
    <lineage>
        <taxon>Eukaryota</taxon>
        <taxon>Metazoa</taxon>
        <taxon>Ecdysozoa</taxon>
        <taxon>Arthropoda</taxon>
        <taxon>Hexapoda</taxon>
        <taxon>Insecta</taxon>
        <taxon>Pterygota</taxon>
        <taxon>Neoptera</taxon>
        <taxon>Endopterygota</taxon>
        <taxon>Diptera</taxon>
        <taxon>Brachycera</taxon>
        <taxon>Muscomorpha</taxon>
        <taxon>Muscoidea</taxon>
        <taxon>Muscidae</taxon>
        <taxon>Musca</taxon>
    </lineage>
</organism>
<evidence type="ECO:0000313" key="22">
    <source>
        <dbReference type="RefSeq" id="XP_058983024.1"/>
    </source>
</evidence>
<feature type="domain" description="Ionotropic glutamate receptor L-glutamate and glycine-binding" evidence="20">
    <location>
        <begin position="422"/>
        <end position="487"/>
    </location>
</feature>
<dbReference type="CDD" id="cd06382">
    <property type="entry name" value="PBP1_iGluR_Kainate"/>
    <property type="match status" value="1"/>
</dbReference>
<evidence type="ECO:0000256" key="17">
    <source>
        <dbReference type="SAM" id="Phobius"/>
    </source>
</evidence>
<keyword evidence="4" id="KW-1003">Cell membrane</keyword>
<feature type="transmembrane region" description="Helical" evidence="17">
    <location>
        <begin position="543"/>
        <end position="564"/>
    </location>
</feature>
<dbReference type="Pfam" id="PF01094">
    <property type="entry name" value="ANF_receptor"/>
    <property type="match status" value="1"/>
</dbReference>
<evidence type="ECO:0000256" key="9">
    <source>
        <dbReference type="ARBA" id="ARBA00023136"/>
    </source>
</evidence>
<evidence type="ECO:0000256" key="12">
    <source>
        <dbReference type="ARBA" id="ARBA00023257"/>
    </source>
</evidence>
<evidence type="ECO:0000256" key="15">
    <source>
        <dbReference type="ARBA" id="ARBA00034100"/>
    </source>
</evidence>
<dbReference type="SUPFAM" id="SSF53850">
    <property type="entry name" value="Periplasmic binding protein-like II"/>
    <property type="match status" value="1"/>
</dbReference>
<dbReference type="Gene3D" id="3.40.50.2300">
    <property type="match status" value="2"/>
</dbReference>
<comment type="similarity">
    <text evidence="2">Belongs to the glutamate-gated ion channel (TC 1.A.10.1) family.</text>
</comment>
<dbReference type="Pfam" id="PF10613">
    <property type="entry name" value="Lig_chan-Glu_bd"/>
    <property type="match status" value="1"/>
</dbReference>
<keyword evidence="13" id="KW-1071">Ligand-gated ion channel</keyword>
<proteinExistence type="inferred from homology"/>
<comment type="subcellular location">
    <subcellularLocation>
        <location evidence="1">Cell membrane</location>
        <topology evidence="1">Multi-pass membrane protein</topology>
    </subcellularLocation>
    <subcellularLocation>
        <location evidence="15">Postsynaptic cell membrane</location>
    </subcellularLocation>
</comment>
<dbReference type="PRINTS" id="PR00177">
    <property type="entry name" value="NMDARECEPTOR"/>
</dbReference>
<evidence type="ECO:0000256" key="14">
    <source>
        <dbReference type="ARBA" id="ARBA00023303"/>
    </source>
</evidence>
<dbReference type="InterPro" id="IPR001508">
    <property type="entry name" value="Iono_Glu_rcpt_met"/>
</dbReference>
<dbReference type="PANTHER" id="PTHR18966">
    <property type="entry name" value="IONOTROPIC GLUTAMATE RECEPTOR"/>
    <property type="match status" value="1"/>
</dbReference>
<feature type="chain" id="PRO_5046531448" evidence="18">
    <location>
        <begin position="31"/>
        <end position="952"/>
    </location>
</feature>
<feature type="transmembrane region" description="Helical" evidence="17">
    <location>
        <begin position="619"/>
        <end position="641"/>
    </location>
</feature>
<keyword evidence="3" id="KW-0813">Transport</keyword>
<keyword evidence="11" id="KW-0325">Glycoprotein</keyword>
<keyword evidence="21" id="KW-1185">Reference proteome</keyword>
<evidence type="ECO:0000256" key="11">
    <source>
        <dbReference type="ARBA" id="ARBA00023180"/>
    </source>
</evidence>
<feature type="transmembrane region" description="Helical" evidence="17">
    <location>
        <begin position="857"/>
        <end position="878"/>
    </location>
</feature>